<dbReference type="AlphaFoldDB" id="A0A016X0Y9"/>
<evidence type="ECO:0000256" key="2">
    <source>
        <dbReference type="SAM" id="Phobius"/>
    </source>
</evidence>
<organism evidence="3 4">
    <name type="scientific">Ancylostoma ceylanicum</name>
    <dbReference type="NCBI Taxonomy" id="53326"/>
    <lineage>
        <taxon>Eukaryota</taxon>
        <taxon>Metazoa</taxon>
        <taxon>Ecdysozoa</taxon>
        <taxon>Nematoda</taxon>
        <taxon>Chromadorea</taxon>
        <taxon>Rhabditida</taxon>
        <taxon>Rhabditina</taxon>
        <taxon>Rhabditomorpha</taxon>
        <taxon>Strongyloidea</taxon>
        <taxon>Ancylostomatidae</taxon>
        <taxon>Ancylostomatinae</taxon>
        <taxon>Ancylostoma</taxon>
    </lineage>
</organism>
<dbReference type="STRING" id="53326.A0A016X0Y9"/>
<keyword evidence="2" id="KW-0812">Transmembrane</keyword>
<accession>A0A016X0Y9</accession>
<evidence type="ECO:0000256" key="1">
    <source>
        <dbReference type="SAM" id="MobiDB-lite"/>
    </source>
</evidence>
<reference evidence="4" key="1">
    <citation type="journal article" date="2015" name="Nat. Genet.">
        <title>The genome and transcriptome of the zoonotic hookworm Ancylostoma ceylanicum identify infection-specific gene families.</title>
        <authorList>
            <person name="Schwarz E.M."/>
            <person name="Hu Y."/>
            <person name="Antoshechkin I."/>
            <person name="Miller M.M."/>
            <person name="Sternberg P.W."/>
            <person name="Aroian R.V."/>
        </authorList>
    </citation>
    <scope>NUCLEOTIDE SEQUENCE</scope>
    <source>
        <strain evidence="4">HY135</strain>
    </source>
</reference>
<proteinExistence type="predicted"/>
<keyword evidence="2" id="KW-0472">Membrane</keyword>
<feature type="transmembrane region" description="Helical" evidence="2">
    <location>
        <begin position="6"/>
        <end position="23"/>
    </location>
</feature>
<comment type="caution">
    <text evidence="3">The sequence shown here is derived from an EMBL/GenBank/DDBJ whole genome shotgun (WGS) entry which is preliminary data.</text>
</comment>
<feature type="compositionally biased region" description="Basic and acidic residues" evidence="1">
    <location>
        <begin position="176"/>
        <end position="202"/>
    </location>
</feature>
<dbReference type="Proteomes" id="UP000024635">
    <property type="component" value="Unassembled WGS sequence"/>
</dbReference>
<sequence length="216" mass="24717">MITVSYIVLKIMLISIIYLWVLTKCSRNKHTKEASSRRSSASYIEEDTKLEEKYQRPAWDKQFPNILPPPVRVPEKENKEVDVELDMMIMSAPRLDKGSALESDLHKEIKGSDLLDPVFDDRTQASVEKVDLVETPRDKMLPLGSPAPQSQGSDGIKGPARLVAEKAIKDVQRIIRSKERLRKSKESVKRLKSKETQTDSRKNMKKKSKENAEKKQ</sequence>
<protein>
    <submittedName>
        <fullName evidence="3">Uncharacterized protein</fullName>
    </submittedName>
</protein>
<keyword evidence="2" id="KW-1133">Transmembrane helix</keyword>
<feature type="region of interest" description="Disordered" evidence="1">
    <location>
        <begin position="134"/>
        <end position="161"/>
    </location>
</feature>
<name>A0A016X0Y9_9BILA</name>
<feature type="region of interest" description="Disordered" evidence="1">
    <location>
        <begin position="176"/>
        <end position="216"/>
    </location>
</feature>
<gene>
    <name evidence="3" type="primary">Acey_s0425.g1234</name>
    <name evidence="3" type="ORF">Y032_0425g1234</name>
</gene>
<keyword evidence="4" id="KW-1185">Reference proteome</keyword>
<evidence type="ECO:0000313" key="3">
    <source>
        <dbReference type="EMBL" id="EYC45511.1"/>
    </source>
</evidence>
<dbReference type="OrthoDB" id="5853958at2759"/>
<evidence type="ECO:0000313" key="4">
    <source>
        <dbReference type="Proteomes" id="UP000024635"/>
    </source>
</evidence>
<dbReference type="EMBL" id="JARK01000025">
    <property type="protein sequence ID" value="EYC45511.1"/>
    <property type="molecule type" value="Genomic_DNA"/>
</dbReference>